<evidence type="ECO:0000313" key="2">
    <source>
        <dbReference type="EMBL" id="OIQ96706.1"/>
    </source>
</evidence>
<feature type="transmembrane region" description="Helical" evidence="1">
    <location>
        <begin position="6"/>
        <end position="29"/>
    </location>
</feature>
<organism evidence="2">
    <name type="scientific">mine drainage metagenome</name>
    <dbReference type="NCBI Taxonomy" id="410659"/>
    <lineage>
        <taxon>unclassified sequences</taxon>
        <taxon>metagenomes</taxon>
        <taxon>ecological metagenomes</taxon>
    </lineage>
</organism>
<dbReference type="EMBL" id="MLJW01000144">
    <property type="protein sequence ID" value="OIQ96706.1"/>
    <property type="molecule type" value="Genomic_DNA"/>
</dbReference>
<protein>
    <submittedName>
        <fullName evidence="2">Uncharacterized protein</fullName>
    </submittedName>
</protein>
<keyword evidence="1" id="KW-0472">Membrane</keyword>
<reference evidence="2" key="1">
    <citation type="submission" date="2016-10" db="EMBL/GenBank/DDBJ databases">
        <title>Sequence of Gallionella enrichment culture.</title>
        <authorList>
            <person name="Poehlein A."/>
            <person name="Muehling M."/>
            <person name="Daniel R."/>
        </authorList>
    </citation>
    <scope>NUCLEOTIDE SEQUENCE</scope>
</reference>
<keyword evidence="1" id="KW-1133">Transmembrane helix</keyword>
<dbReference type="AlphaFoldDB" id="A0A1J5RME3"/>
<comment type="caution">
    <text evidence="2">The sequence shown here is derived from an EMBL/GenBank/DDBJ whole genome shotgun (WGS) entry which is preliminary data.</text>
</comment>
<name>A0A1J5RME3_9ZZZZ</name>
<sequence length="60" mass="6929">MVFWDILVYVAWSLSAAMLVWMLVDAFMISSQYNEEYLMSSREGAEDDVVHGIHLEEGNE</sequence>
<gene>
    <name evidence="2" type="ORF">GALL_212940</name>
</gene>
<proteinExistence type="predicted"/>
<evidence type="ECO:0000256" key="1">
    <source>
        <dbReference type="SAM" id="Phobius"/>
    </source>
</evidence>
<keyword evidence="1" id="KW-0812">Transmembrane</keyword>
<accession>A0A1J5RME3</accession>